<keyword evidence="4" id="KW-1185">Reference proteome</keyword>
<evidence type="ECO:0000259" key="2">
    <source>
        <dbReference type="Pfam" id="PF20918"/>
    </source>
</evidence>
<evidence type="ECO:0000313" key="3">
    <source>
        <dbReference type="EMBL" id="OES44221.1"/>
    </source>
</evidence>
<evidence type="ECO:0000313" key="4">
    <source>
        <dbReference type="Proteomes" id="UP000095658"/>
    </source>
</evidence>
<dbReference type="EMBL" id="MAMP01000022">
    <property type="protein sequence ID" value="OES44221.1"/>
    <property type="molecule type" value="Genomic_DNA"/>
</dbReference>
<protein>
    <recommendedName>
        <fullName evidence="2">Stage VI sporulation protein D N-terminal domain-containing protein</fullName>
    </recommendedName>
</protein>
<organism evidence="3 4">
    <name type="scientific">Domibacillus iocasae</name>
    <dbReference type="NCBI Taxonomy" id="1714016"/>
    <lineage>
        <taxon>Bacteria</taxon>
        <taxon>Bacillati</taxon>
        <taxon>Bacillota</taxon>
        <taxon>Bacilli</taxon>
        <taxon>Bacillales</taxon>
        <taxon>Bacillaceae</taxon>
        <taxon>Domibacillus</taxon>
    </lineage>
</organism>
<dbReference type="RefSeq" id="WP_069938825.1">
    <property type="nucleotide sequence ID" value="NZ_MAMP01000022.1"/>
</dbReference>
<evidence type="ECO:0000256" key="1">
    <source>
        <dbReference type="SAM" id="Coils"/>
    </source>
</evidence>
<dbReference type="AlphaFoldDB" id="A0A1E7DMB8"/>
<feature type="coiled-coil region" evidence="1">
    <location>
        <begin position="127"/>
        <end position="154"/>
    </location>
</feature>
<feature type="domain" description="Stage VI sporulation protein D N-terminal" evidence="2">
    <location>
        <begin position="7"/>
        <end position="111"/>
    </location>
</feature>
<reference evidence="3 4" key="1">
    <citation type="submission" date="2016-06" db="EMBL/GenBank/DDBJ databases">
        <title>Domibacillus iocasae genome sequencing.</title>
        <authorList>
            <person name="Verma A."/>
            <person name="Pal Y."/>
            <person name="Ojha A.K."/>
            <person name="Krishnamurthi S."/>
        </authorList>
    </citation>
    <scope>NUCLEOTIDE SEQUENCE [LARGE SCALE GENOMIC DNA]</scope>
    <source>
        <strain evidence="3 4">DSM 29979</strain>
    </source>
</reference>
<keyword evidence="1" id="KW-0175">Coiled coil</keyword>
<dbReference type="STRING" id="1714016.BA724_07980"/>
<dbReference type="Proteomes" id="UP000095658">
    <property type="component" value="Unassembled WGS sequence"/>
</dbReference>
<name>A0A1E7DMB8_9BACI</name>
<dbReference type="OrthoDB" id="2964987at2"/>
<dbReference type="Pfam" id="PF20918">
    <property type="entry name" value="SPOCS_spoVID-N"/>
    <property type="match status" value="1"/>
</dbReference>
<dbReference type="InterPro" id="IPR048862">
    <property type="entry name" value="SPOCS_spoVID_N"/>
</dbReference>
<sequence>MEELFFVSIQEDVVFPEGEEVDELLSISLDPHITIKDSVIQGSIEVTGEYLVNSMSGIEEDSVRQFFRHIPVQGVLPPDQQATAEEEIQIHTFDYKIEKPDRLTLEAELAIVVSAIATEYKEMAVMAAAEEIDNEETEEMIDAEIEENSSETEEEIINEETEEAAVQVQKRMEDDSSIFSWLEERPVQQAKWRFQVSSGNVELIATQDEEQPQEE</sequence>
<comment type="caution">
    <text evidence="3">The sequence shown here is derived from an EMBL/GenBank/DDBJ whole genome shotgun (WGS) entry which is preliminary data.</text>
</comment>
<proteinExistence type="predicted"/>
<accession>A0A1E7DMB8</accession>
<gene>
    <name evidence="3" type="ORF">BA724_07980</name>
</gene>